<dbReference type="EMBL" id="OU963863">
    <property type="protein sequence ID" value="CAH0384119.1"/>
    <property type="molecule type" value="Genomic_DNA"/>
</dbReference>
<dbReference type="Pfam" id="PF13868">
    <property type="entry name" value="TPH"/>
    <property type="match status" value="1"/>
</dbReference>
<evidence type="ECO:0000256" key="4">
    <source>
        <dbReference type="ARBA" id="ARBA00023069"/>
    </source>
</evidence>
<keyword evidence="4" id="KW-0969">Cilium</keyword>
<dbReference type="PANTHER" id="PTHR15504">
    <property type="entry name" value="NASOPHARYNGEAL EPITHELIUM SPECIFIC PROTEIN 1"/>
    <property type="match status" value="1"/>
</dbReference>
<dbReference type="InterPro" id="IPR033253">
    <property type="entry name" value="CFAP45"/>
</dbReference>
<keyword evidence="12" id="KW-1185">Reference proteome</keyword>
<reference evidence="11" key="1">
    <citation type="submission" date="2021-12" db="EMBL/GenBank/DDBJ databases">
        <authorList>
            <person name="King R."/>
        </authorList>
    </citation>
    <scope>NUCLEOTIDE SEQUENCE</scope>
</reference>
<sequence length="493" mass="59985">MDTQKEGNRLKKRGRTRRRGPGKNEVIRLVEHNGIRDLRIPCLKRKPKPIVLDPKTMQQIEQNSKVVTFEDKIKKIEEMRRAKEKEAEEIEAHSRKLREDFEKKYQEHEELTAEERERAEYLLQRAEQIRFEQEDEIKRCNALILATKCNAIRDAQVAEKRIIKKQLENYEIQMEEMMEKERQRVLQEYEKKKENELERKHEFILDIIQQIQENQRALDREAAALEKEIVASKHLAKTLEAEAAREKEEMLEKQKKRRQEMAETNEQQRELARRQKEQIRLADLKIQEFMRQKAEREARREEEIKQQRLLREKELIRMRAEQDRAIDEQARRDIILAIRIQDEVERNWREREKAAVVKEAIALEKLKEARAAQILDKRKCQAVEVMKRKEEIQKMIQVCQEEQEEEKLTQMQKLKVKEEYRRTLLEQIKQKEEEKKRERQRIIQLGEQWKAEQDQRDRKIKEIMMKKIDAVRSRDVPEIYIREIERQLRLTSP</sequence>
<keyword evidence="2" id="KW-0282">Flagellum</keyword>
<keyword evidence="3 8" id="KW-0175">Coiled coil</keyword>
<proteinExistence type="inferred from homology"/>
<dbReference type="GO" id="GO:0031514">
    <property type="term" value="C:motile cilium"/>
    <property type="evidence" value="ECO:0007669"/>
    <property type="project" value="UniProtKB-SubCell"/>
</dbReference>
<evidence type="ECO:0000256" key="2">
    <source>
        <dbReference type="ARBA" id="ARBA00022846"/>
    </source>
</evidence>
<evidence type="ECO:0000256" key="7">
    <source>
        <dbReference type="ARBA" id="ARBA00034142"/>
    </source>
</evidence>
<evidence type="ECO:0000259" key="10">
    <source>
        <dbReference type="Pfam" id="PF13868"/>
    </source>
</evidence>
<evidence type="ECO:0000313" key="12">
    <source>
        <dbReference type="Proteomes" id="UP001152759"/>
    </source>
</evidence>
<feature type="compositionally biased region" description="Basic and acidic residues" evidence="9">
    <location>
        <begin position="243"/>
        <end position="253"/>
    </location>
</feature>
<comment type="subcellular location">
    <subcellularLocation>
        <location evidence="1">Cell projection</location>
        <location evidence="1">Cilium</location>
        <location evidence="1">Flagellum</location>
    </subcellularLocation>
</comment>
<name>A0A9P0A187_BEMTA</name>
<dbReference type="Proteomes" id="UP001152759">
    <property type="component" value="Chromosome 2"/>
</dbReference>
<evidence type="ECO:0000256" key="6">
    <source>
        <dbReference type="ARBA" id="ARBA00034116"/>
    </source>
</evidence>
<feature type="region of interest" description="Disordered" evidence="9">
    <location>
        <begin position="243"/>
        <end position="272"/>
    </location>
</feature>
<feature type="coiled-coil region" evidence="8">
    <location>
        <begin position="66"/>
        <end position="118"/>
    </location>
</feature>
<protein>
    <recommendedName>
        <fullName evidence="7">Cilia- and flagella-associated protein 45</fullName>
    </recommendedName>
</protein>
<dbReference type="PANTHER" id="PTHR15504:SF0">
    <property type="entry name" value="CILIA- AND FLAGELLA-ASSOCIATED PROTEIN 45"/>
    <property type="match status" value="1"/>
</dbReference>
<keyword evidence="5" id="KW-0966">Cell projection</keyword>
<feature type="domain" description="Trichohyalin-plectin-homology" evidence="10">
    <location>
        <begin position="132"/>
        <end position="474"/>
    </location>
</feature>
<feature type="coiled-coil region" evidence="8">
    <location>
        <begin position="414"/>
        <end position="448"/>
    </location>
</feature>
<dbReference type="InterPro" id="IPR043597">
    <property type="entry name" value="TPH_dom"/>
</dbReference>
<accession>A0A9P0A187</accession>
<evidence type="ECO:0000256" key="8">
    <source>
        <dbReference type="SAM" id="Coils"/>
    </source>
</evidence>
<feature type="region of interest" description="Disordered" evidence="9">
    <location>
        <begin position="1"/>
        <end position="24"/>
    </location>
</feature>
<evidence type="ECO:0000313" key="11">
    <source>
        <dbReference type="EMBL" id="CAH0384119.1"/>
    </source>
</evidence>
<organism evidence="11 12">
    <name type="scientific">Bemisia tabaci</name>
    <name type="common">Sweetpotato whitefly</name>
    <name type="synonym">Aleurodes tabaci</name>
    <dbReference type="NCBI Taxonomy" id="7038"/>
    <lineage>
        <taxon>Eukaryota</taxon>
        <taxon>Metazoa</taxon>
        <taxon>Ecdysozoa</taxon>
        <taxon>Arthropoda</taxon>
        <taxon>Hexapoda</taxon>
        <taxon>Insecta</taxon>
        <taxon>Pterygota</taxon>
        <taxon>Neoptera</taxon>
        <taxon>Paraneoptera</taxon>
        <taxon>Hemiptera</taxon>
        <taxon>Sternorrhyncha</taxon>
        <taxon>Aleyrodoidea</taxon>
        <taxon>Aleyrodidae</taxon>
        <taxon>Aleyrodinae</taxon>
        <taxon>Bemisia</taxon>
    </lineage>
</organism>
<evidence type="ECO:0000256" key="5">
    <source>
        <dbReference type="ARBA" id="ARBA00023273"/>
    </source>
</evidence>
<evidence type="ECO:0000256" key="3">
    <source>
        <dbReference type="ARBA" id="ARBA00023054"/>
    </source>
</evidence>
<gene>
    <name evidence="11" type="ORF">BEMITA_LOCUS3494</name>
</gene>
<feature type="compositionally biased region" description="Basic residues" evidence="9">
    <location>
        <begin position="10"/>
        <end position="21"/>
    </location>
</feature>
<evidence type="ECO:0000256" key="1">
    <source>
        <dbReference type="ARBA" id="ARBA00004230"/>
    </source>
</evidence>
<dbReference type="AlphaFoldDB" id="A0A9P0A187"/>
<evidence type="ECO:0000256" key="9">
    <source>
        <dbReference type="SAM" id="MobiDB-lite"/>
    </source>
</evidence>
<comment type="similarity">
    <text evidence="6">Belongs to the CFAP45 family.</text>
</comment>